<evidence type="ECO:0000256" key="2">
    <source>
        <dbReference type="ARBA" id="ARBA00009237"/>
    </source>
</evidence>
<gene>
    <name evidence="21" type="primary">LOC107224914</name>
</gene>
<keyword evidence="8 17" id="KW-0406">Ion transport</keyword>
<accession>A0ABM3GKM8</accession>
<evidence type="ECO:0000256" key="11">
    <source>
        <dbReference type="ARBA" id="ARBA00023170"/>
    </source>
</evidence>
<dbReference type="NCBIfam" id="TIGR00860">
    <property type="entry name" value="LIC"/>
    <property type="match status" value="1"/>
</dbReference>
<feature type="transmembrane region" description="Helical" evidence="17">
    <location>
        <begin position="260"/>
        <end position="279"/>
    </location>
</feature>
<feature type="transmembrane region" description="Helical" evidence="17">
    <location>
        <begin position="356"/>
        <end position="374"/>
    </location>
</feature>
<keyword evidence="13" id="KW-0628">Postsynaptic cell membrane</keyword>
<dbReference type="Proteomes" id="UP000829291">
    <property type="component" value="Chromosome 7"/>
</dbReference>
<sequence length="526" mass="59806">MSSSITSSPNDTDRCTWHQGFSSRRSWITIPCLTLFIFFAIMPQEGRGGYHEKRLLNHLLANYNTLERPVANESEPLEVKFGLTLQQIIDVDEKNQILTTNAWLNLEWTDYNLQWNESEYGGVRDLRITPNKLWKPDVLMYNSAVEGFDGTYHTNVVVKHNGSCLYVPPGIFKSTCKIDITWFPFDDQHCDMKFGSWTYDGNQLDLVLNSEEGGDLSDFITNGEWYLIGMPGKKNTIVYQCCPEPYFDVTFTIQIRRRTLYYFFNLIVPCVLISSMALLGFTLPPDSGEKLTLGVTILLSLTVFLNLVAETLPQVSDAIPLLGTYFNCIMFMVASSVVLTVVVLNYHHRTADIHEMPQWIKTILLQWLPWILGMSRPGKKITRKTILMSNRMKELELQERSSKSLLANVLDIDDDFRHGNSATANPSAGYIRRSAYGTPLSGRPATVEETSASLPLSGTRRELQTILRELQFITNRMKKADEEAELISDWKFAAMVVDRFCLIIFTMFTVIATVAVLLSAPHIIVQ</sequence>
<evidence type="ECO:0000259" key="18">
    <source>
        <dbReference type="Pfam" id="PF02931"/>
    </source>
</evidence>
<keyword evidence="5 17" id="KW-0812">Transmembrane</keyword>
<dbReference type="Gene3D" id="2.70.170.10">
    <property type="entry name" value="Neurotransmitter-gated ion-channel ligand-binding domain"/>
    <property type="match status" value="1"/>
</dbReference>
<keyword evidence="12" id="KW-0325">Glycoprotein</keyword>
<keyword evidence="9 17" id="KW-0472">Membrane</keyword>
<dbReference type="InterPro" id="IPR018000">
    <property type="entry name" value="Neurotransmitter_ion_chnl_CS"/>
</dbReference>
<feature type="transmembrane region" description="Helical" evidence="17">
    <location>
        <begin position="291"/>
        <end position="309"/>
    </location>
</feature>
<keyword evidence="6 17" id="KW-1133">Transmembrane helix</keyword>
<dbReference type="InterPro" id="IPR036719">
    <property type="entry name" value="Neuro-gated_channel_TM_sf"/>
</dbReference>
<dbReference type="PROSITE" id="PS00236">
    <property type="entry name" value="NEUROTR_ION_CHANNEL"/>
    <property type="match status" value="1"/>
</dbReference>
<comment type="similarity">
    <text evidence="2">Belongs to the ligand-gated ion channel (TC 1.A.9) family. Acetylcholine receptor (TC 1.A.9.1) subfamily.</text>
</comment>
<evidence type="ECO:0000256" key="13">
    <source>
        <dbReference type="ARBA" id="ARBA00023257"/>
    </source>
</evidence>
<evidence type="ECO:0000256" key="17">
    <source>
        <dbReference type="RuleBase" id="RU000687"/>
    </source>
</evidence>
<dbReference type="SUPFAM" id="SSF63712">
    <property type="entry name" value="Nicotinic receptor ligand binding domain-like"/>
    <property type="match status" value="1"/>
</dbReference>
<evidence type="ECO:0000256" key="5">
    <source>
        <dbReference type="ARBA" id="ARBA00022692"/>
    </source>
</evidence>
<evidence type="ECO:0000256" key="14">
    <source>
        <dbReference type="ARBA" id="ARBA00023286"/>
    </source>
</evidence>
<evidence type="ECO:0000256" key="10">
    <source>
        <dbReference type="ARBA" id="ARBA00023157"/>
    </source>
</evidence>
<dbReference type="InterPro" id="IPR002394">
    <property type="entry name" value="Nicotinic_acetylcholine_rcpt"/>
</dbReference>
<comment type="function">
    <text evidence="1">After binding acetylcholine, the AChR responds by an extensive change in conformation that affects all subunits and leads to opening of an ion-conducting channel across the plasma membrane.</text>
</comment>
<dbReference type="InterPro" id="IPR006029">
    <property type="entry name" value="Neurotrans-gated_channel_TM"/>
</dbReference>
<dbReference type="PRINTS" id="PR00252">
    <property type="entry name" value="NRIONCHANNEL"/>
</dbReference>
<evidence type="ECO:0000256" key="16">
    <source>
        <dbReference type="ARBA" id="ARBA00034104"/>
    </source>
</evidence>
<evidence type="ECO:0000256" key="6">
    <source>
        <dbReference type="ARBA" id="ARBA00022989"/>
    </source>
</evidence>
<keyword evidence="10" id="KW-1015">Disulfide bond</keyword>
<dbReference type="InterPro" id="IPR006202">
    <property type="entry name" value="Neur_chan_lig-bd"/>
</dbReference>
<dbReference type="PANTHER" id="PTHR18945">
    <property type="entry name" value="NEUROTRANSMITTER GATED ION CHANNEL"/>
    <property type="match status" value="1"/>
</dbReference>
<keyword evidence="3 17" id="KW-0813">Transport</keyword>
<evidence type="ECO:0000256" key="8">
    <source>
        <dbReference type="ARBA" id="ARBA00023065"/>
    </source>
</evidence>
<dbReference type="Pfam" id="PF02932">
    <property type="entry name" value="Neur_chan_memb"/>
    <property type="match status" value="1"/>
</dbReference>
<comment type="caution">
    <text evidence="17">Lacks conserved residue(s) required for the propagation of feature annotation.</text>
</comment>
<proteinExistence type="inferred from homology"/>
<keyword evidence="15 17" id="KW-0407">Ion channel</keyword>
<dbReference type="PRINTS" id="PR00254">
    <property type="entry name" value="NICOTINICR"/>
</dbReference>
<dbReference type="CDD" id="cd19051">
    <property type="entry name" value="LGIC_TM_cation"/>
    <property type="match status" value="1"/>
</dbReference>
<keyword evidence="4" id="KW-1003">Cell membrane</keyword>
<keyword evidence="11 21" id="KW-0675">Receptor</keyword>
<dbReference type="Gene3D" id="1.20.58.390">
    <property type="entry name" value="Neurotransmitter-gated ion-channel transmembrane domain"/>
    <property type="match status" value="2"/>
</dbReference>
<keyword evidence="20" id="KW-1185">Reference proteome</keyword>
<evidence type="ECO:0000256" key="15">
    <source>
        <dbReference type="ARBA" id="ARBA00023303"/>
    </source>
</evidence>
<evidence type="ECO:0000313" key="21">
    <source>
        <dbReference type="RefSeq" id="XP_046600827.1"/>
    </source>
</evidence>
<evidence type="ECO:0000313" key="20">
    <source>
        <dbReference type="Proteomes" id="UP000829291"/>
    </source>
</evidence>
<dbReference type="InterPro" id="IPR038050">
    <property type="entry name" value="Neuro_actylchol_rec"/>
</dbReference>
<evidence type="ECO:0000256" key="12">
    <source>
        <dbReference type="ARBA" id="ARBA00023180"/>
    </source>
</evidence>
<feature type="domain" description="Neurotransmitter-gated ion-channel ligand-binding" evidence="18">
    <location>
        <begin position="52"/>
        <end position="259"/>
    </location>
</feature>
<keyword evidence="7" id="KW-0770">Synapse</keyword>
<dbReference type="Pfam" id="PF02931">
    <property type="entry name" value="Neur_chan_LBD"/>
    <property type="match status" value="1"/>
</dbReference>
<protein>
    <submittedName>
        <fullName evidence="21">Neuronal acetylcholine receptor subunit alpha-7 isoform X2</fullName>
    </submittedName>
</protein>
<dbReference type="InterPro" id="IPR036734">
    <property type="entry name" value="Neur_chan_lig-bd_sf"/>
</dbReference>
<dbReference type="CDD" id="cd18997">
    <property type="entry name" value="LGIC_ECD_nAChR"/>
    <property type="match status" value="1"/>
</dbReference>
<organism evidence="20 21">
    <name type="scientific">Neodiprion lecontei</name>
    <name type="common">Redheaded pine sawfly</name>
    <dbReference type="NCBI Taxonomy" id="441921"/>
    <lineage>
        <taxon>Eukaryota</taxon>
        <taxon>Metazoa</taxon>
        <taxon>Ecdysozoa</taxon>
        <taxon>Arthropoda</taxon>
        <taxon>Hexapoda</taxon>
        <taxon>Insecta</taxon>
        <taxon>Pterygota</taxon>
        <taxon>Neoptera</taxon>
        <taxon>Endopterygota</taxon>
        <taxon>Hymenoptera</taxon>
        <taxon>Tenthredinoidea</taxon>
        <taxon>Diprionidae</taxon>
        <taxon>Diprioninae</taxon>
        <taxon>Neodiprion</taxon>
    </lineage>
</organism>
<feature type="transmembrane region" description="Helical" evidence="17">
    <location>
        <begin position="26"/>
        <end position="43"/>
    </location>
</feature>
<evidence type="ECO:0000256" key="9">
    <source>
        <dbReference type="ARBA" id="ARBA00023136"/>
    </source>
</evidence>
<reference evidence="21" key="1">
    <citation type="submission" date="2025-08" db="UniProtKB">
        <authorList>
            <consortium name="RefSeq"/>
        </authorList>
    </citation>
    <scope>IDENTIFICATION</scope>
    <source>
        <tissue evidence="21">Thorax and Abdomen</tissue>
    </source>
</reference>
<evidence type="ECO:0000259" key="19">
    <source>
        <dbReference type="Pfam" id="PF02932"/>
    </source>
</evidence>
<name>A0ABM3GKM8_NEOLC</name>
<dbReference type="RefSeq" id="XP_046600827.1">
    <property type="nucleotide sequence ID" value="XM_046744871.1"/>
</dbReference>
<feature type="domain" description="Neurotransmitter-gated ion-channel transmembrane" evidence="19">
    <location>
        <begin position="266"/>
        <end position="516"/>
    </location>
</feature>
<evidence type="ECO:0000256" key="1">
    <source>
        <dbReference type="ARBA" id="ARBA00003328"/>
    </source>
</evidence>
<evidence type="ECO:0000256" key="3">
    <source>
        <dbReference type="ARBA" id="ARBA00022448"/>
    </source>
</evidence>
<evidence type="ECO:0000256" key="4">
    <source>
        <dbReference type="ARBA" id="ARBA00022475"/>
    </source>
</evidence>
<dbReference type="GeneID" id="107224914"/>
<dbReference type="SUPFAM" id="SSF90112">
    <property type="entry name" value="Neurotransmitter-gated ion-channel transmembrane pore"/>
    <property type="match status" value="1"/>
</dbReference>
<comment type="subcellular location">
    <subcellularLocation>
        <location evidence="16">Postsynaptic cell membrane</location>
        <topology evidence="16">Multi-pass membrane protein</topology>
    </subcellularLocation>
</comment>
<dbReference type="InterPro" id="IPR006201">
    <property type="entry name" value="Neur_channel"/>
</dbReference>
<feature type="transmembrane region" description="Helical" evidence="17">
    <location>
        <begin position="500"/>
        <end position="524"/>
    </location>
</feature>
<feature type="transmembrane region" description="Helical" evidence="17">
    <location>
        <begin position="321"/>
        <end position="344"/>
    </location>
</feature>
<evidence type="ECO:0000256" key="7">
    <source>
        <dbReference type="ARBA" id="ARBA00023018"/>
    </source>
</evidence>
<keyword evidence="14" id="KW-1071">Ligand-gated ion channel</keyword>